<dbReference type="Proteomes" id="UP000676336">
    <property type="component" value="Unassembled WGS sequence"/>
</dbReference>
<feature type="short sequence motif" description="GXSXG" evidence="3">
    <location>
        <begin position="67"/>
        <end position="71"/>
    </location>
</feature>
<dbReference type="PROSITE" id="PS51635">
    <property type="entry name" value="PNPLA"/>
    <property type="match status" value="1"/>
</dbReference>
<evidence type="ECO:0000259" key="5">
    <source>
        <dbReference type="PROSITE" id="PS51635"/>
    </source>
</evidence>
<accession>A0A8S3HL74</accession>
<evidence type="ECO:0000313" key="7">
    <source>
        <dbReference type="Proteomes" id="UP000676336"/>
    </source>
</evidence>
<organism evidence="6 7">
    <name type="scientific">Rotaria magnacalcarata</name>
    <dbReference type="NCBI Taxonomy" id="392030"/>
    <lineage>
        <taxon>Eukaryota</taxon>
        <taxon>Metazoa</taxon>
        <taxon>Spiralia</taxon>
        <taxon>Gnathifera</taxon>
        <taxon>Rotifera</taxon>
        <taxon>Eurotatoria</taxon>
        <taxon>Bdelloidea</taxon>
        <taxon>Philodinida</taxon>
        <taxon>Philodinidae</taxon>
        <taxon>Rotaria</taxon>
    </lineage>
</organism>
<evidence type="ECO:0000313" key="6">
    <source>
        <dbReference type="EMBL" id="CAF5184761.1"/>
    </source>
</evidence>
<proteinExistence type="inferred from homology"/>
<feature type="transmembrane region" description="Helical" evidence="4">
    <location>
        <begin position="60"/>
        <end position="78"/>
    </location>
</feature>
<feature type="short sequence motif" description="DGA/G" evidence="3">
    <location>
        <begin position="209"/>
        <end position="211"/>
    </location>
</feature>
<keyword evidence="2 3" id="KW-0443">Lipid metabolism</keyword>
<dbReference type="SUPFAM" id="SSF52151">
    <property type="entry name" value="FabD/lysophospholipase-like"/>
    <property type="match status" value="1"/>
</dbReference>
<keyword evidence="4" id="KW-0472">Membrane</keyword>
<protein>
    <recommendedName>
        <fullName evidence="5">PNPLA domain-containing protein</fullName>
    </recommendedName>
</protein>
<dbReference type="Gene3D" id="3.40.1090.10">
    <property type="entry name" value="Cytosolic phospholipase A2 catalytic domain"/>
    <property type="match status" value="1"/>
</dbReference>
<keyword evidence="4" id="KW-0812">Transmembrane</keyword>
<dbReference type="InterPro" id="IPR002641">
    <property type="entry name" value="PNPLA_dom"/>
</dbReference>
<comment type="similarity">
    <text evidence="1">Belongs to the patatin family.</text>
</comment>
<dbReference type="PANTHER" id="PTHR32176:SF92">
    <property type="entry name" value="XYLOSE ISOMERASE"/>
    <property type="match status" value="1"/>
</dbReference>
<dbReference type="AlphaFoldDB" id="A0A8S3HL74"/>
<dbReference type="InterPro" id="IPR016035">
    <property type="entry name" value="Acyl_Trfase/lysoPLipase"/>
</dbReference>
<feature type="short sequence motif" description="GXGXXG" evidence="3">
    <location>
        <begin position="35"/>
        <end position="40"/>
    </location>
</feature>
<dbReference type="EMBL" id="CAJOBI010320840">
    <property type="protein sequence ID" value="CAF5184761.1"/>
    <property type="molecule type" value="Genomic_DNA"/>
</dbReference>
<feature type="domain" description="PNPLA" evidence="5">
    <location>
        <begin position="31"/>
        <end position="222"/>
    </location>
</feature>
<feature type="active site" description="Proton acceptor" evidence="3">
    <location>
        <position position="209"/>
    </location>
</feature>
<evidence type="ECO:0000256" key="2">
    <source>
        <dbReference type="ARBA" id="ARBA00023098"/>
    </source>
</evidence>
<dbReference type="PANTHER" id="PTHR32176">
    <property type="entry name" value="XYLOSE ISOMERASE"/>
    <property type="match status" value="1"/>
</dbReference>
<evidence type="ECO:0000256" key="1">
    <source>
        <dbReference type="ARBA" id="ARBA00010240"/>
    </source>
</evidence>
<sequence length="348" mass="39775">MKSERIKVIERLDFNCRSSSLDERQPWYNILSIDGGGIRGIIPAIWLMELERKIRQPISSIFNIVAGTSTGAIIAAGLTTPSLDNKTMPRYQAFDLVELYRSKASRVFSGDQSTIGRLRTSFLKEPKYMDTGRQALFQEYFGDATLSDSMSELVIPAVKNEGNVTDQFTRRASKQDPTNNFRLTDVLMCTTAAPTYFPAYRFNNTVYVDGGVQANNPAMIAYDHTLNSYRNCDRNRIRILSLGTGDFVSDPLNPEANRNLLFWARNHQSVFKILMDGPQNNIDLHLNSVLSDNYYRWQIWLENPIELDDKQDTTIDRLIDLAHGHLEEMEAYDNRHRLGCVIENLRSK</sequence>
<dbReference type="CDD" id="cd07199">
    <property type="entry name" value="Pat17_PNPLA8_PNPLA9_like"/>
    <property type="match status" value="1"/>
</dbReference>
<keyword evidence="3" id="KW-0378">Hydrolase</keyword>
<feature type="active site" description="Nucleophile" evidence="3">
    <location>
        <position position="69"/>
    </location>
</feature>
<dbReference type="GO" id="GO:0004620">
    <property type="term" value="F:phospholipase activity"/>
    <property type="evidence" value="ECO:0007669"/>
    <property type="project" value="TreeGrafter"/>
</dbReference>
<dbReference type="GO" id="GO:0016042">
    <property type="term" value="P:lipid catabolic process"/>
    <property type="evidence" value="ECO:0007669"/>
    <property type="project" value="UniProtKB-UniRule"/>
</dbReference>
<gene>
    <name evidence="6" type="ORF">SMN809_LOCUS70120</name>
</gene>
<evidence type="ECO:0000256" key="3">
    <source>
        <dbReference type="PROSITE-ProRule" id="PRU01161"/>
    </source>
</evidence>
<keyword evidence="4" id="KW-1133">Transmembrane helix</keyword>
<evidence type="ECO:0000256" key="4">
    <source>
        <dbReference type="SAM" id="Phobius"/>
    </source>
</evidence>
<comment type="caution">
    <text evidence="6">The sequence shown here is derived from an EMBL/GenBank/DDBJ whole genome shotgun (WGS) entry which is preliminary data.</text>
</comment>
<dbReference type="GO" id="GO:0047372">
    <property type="term" value="F:monoacylglycerol lipase activity"/>
    <property type="evidence" value="ECO:0007669"/>
    <property type="project" value="TreeGrafter"/>
</dbReference>
<reference evidence="6" key="1">
    <citation type="submission" date="2021-02" db="EMBL/GenBank/DDBJ databases">
        <authorList>
            <person name="Nowell W R."/>
        </authorList>
    </citation>
    <scope>NUCLEOTIDE SEQUENCE</scope>
</reference>
<keyword evidence="3" id="KW-0442">Lipid degradation</keyword>
<name>A0A8S3HL74_9BILA</name>
<dbReference type="Pfam" id="PF01734">
    <property type="entry name" value="Patatin"/>
    <property type="match status" value="1"/>
</dbReference>